<dbReference type="InterPro" id="IPR015422">
    <property type="entry name" value="PyrdxlP-dep_Trfase_small"/>
</dbReference>
<dbReference type="InterPro" id="IPR015421">
    <property type="entry name" value="PyrdxlP-dep_Trfase_major"/>
</dbReference>
<dbReference type="PROSITE" id="PS00599">
    <property type="entry name" value="AA_TRANSFER_CLASS_2"/>
    <property type="match status" value="1"/>
</dbReference>
<dbReference type="InterPro" id="IPR015424">
    <property type="entry name" value="PyrdxlP-dep_Trfase"/>
</dbReference>
<dbReference type="InterPro" id="IPR050087">
    <property type="entry name" value="AON_synthase_class-II"/>
</dbReference>
<dbReference type="RefSeq" id="WP_129606134.1">
    <property type="nucleotide sequence ID" value="NZ_CP035544.1"/>
</dbReference>
<evidence type="ECO:0000256" key="3">
    <source>
        <dbReference type="ARBA" id="ARBA00010008"/>
    </source>
</evidence>
<evidence type="ECO:0000256" key="1">
    <source>
        <dbReference type="ARBA" id="ARBA00001933"/>
    </source>
</evidence>
<protein>
    <submittedName>
        <fullName evidence="8">Aminotransferase class I/II-fold pyridoxal phosphate-dependent enzyme</fullName>
    </submittedName>
</protein>
<dbReference type="EMBL" id="CP035544">
    <property type="protein sequence ID" value="QBA65163.1"/>
    <property type="molecule type" value="Genomic_DNA"/>
</dbReference>
<evidence type="ECO:0000259" key="7">
    <source>
        <dbReference type="Pfam" id="PF00155"/>
    </source>
</evidence>
<gene>
    <name evidence="8" type="ORF">EQY75_11865</name>
</gene>
<dbReference type="Proteomes" id="UP000290889">
    <property type="component" value="Chromosome"/>
</dbReference>
<accession>A0A411EC99</accession>
<keyword evidence="4 8" id="KW-0808">Transferase</keyword>
<proteinExistence type="inferred from homology"/>
<dbReference type="SUPFAM" id="SSF53383">
    <property type="entry name" value="PLP-dependent transferases"/>
    <property type="match status" value="1"/>
</dbReference>
<keyword evidence="8" id="KW-0032">Aminotransferase</keyword>
<dbReference type="OrthoDB" id="9807157at2"/>
<dbReference type="InterPro" id="IPR004839">
    <property type="entry name" value="Aminotransferase_I/II_large"/>
</dbReference>
<evidence type="ECO:0000256" key="6">
    <source>
        <dbReference type="RuleBase" id="RU003693"/>
    </source>
</evidence>
<evidence type="ECO:0000256" key="2">
    <source>
        <dbReference type="ARBA" id="ARBA00005189"/>
    </source>
</evidence>
<dbReference type="GO" id="GO:0030170">
    <property type="term" value="F:pyridoxal phosphate binding"/>
    <property type="evidence" value="ECO:0007669"/>
    <property type="project" value="InterPro"/>
</dbReference>
<evidence type="ECO:0000313" key="8">
    <source>
        <dbReference type="EMBL" id="QBA65163.1"/>
    </source>
</evidence>
<feature type="domain" description="Aminotransferase class I/classII large" evidence="7">
    <location>
        <begin position="31"/>
        <end position="379"/>
    </location>
</feature>
<comment type="cofactor">
    <cofactor evidence="1 6">
        <name>pyridoxal 5'-phosphate</name>
        <dbReference type="ChEBI" id="CHEBI:597326"/>
    </cofactor>
</comment>
<dbReference type="Gene3D" id="3.40.640.10">
    <property type="entry name" value="Type I PLP-dependent aspartate aminotransferase-like (Major domain)"/>
    <property type="match status" value="1"/>
</dbReference>
<sequence>MANLPKKLKQKLQQRLDDDIIRSLSTTRGSVDFVSNDYLGLAKDNETFRAAIDLLEARGEMGNGSTGSRLLSGNNELFEDTENYLAEYYGEEAALIFNSGYDANLGLFSSVPQRGDLILFDEYIHASMRDGIRMGLARSIKFTHNDLNELRDILQRERENITQDAQCYIVTEAVFSMDGVQPELKTLLSLCGEFQCKLILDEAHAIRGIDKTLSDLKGSEYLPQCVFARIVTFGKAIGVQGAAILGSNDLKNYLLNYARSFIYTTALPPMTVASILCIYQKLDSEDIQRRKSKLRSNIALFQGETEKRELGELFIKSNSAIHSCIIPGNNRVKKVAQTLIQKGYDLRPILAPTVPVGKERIRICLHSFNTEDEIKEVLSILAYAIEEKIHS</sequence>
<reference evidence="8 9" key="1">
    <citation type="submission" date="2019-01" db="EMBL/GenBank/DDBJ databases">
        <title>Muriicola soli sp. nov., isolated from soil.</title>
        <authorList>
            <person name="Kang H.J."/>
            <person name="Kim S.B."/>
        </authorList>
    </citation>
    <scope>NUCLEOTIDE SEQUENCE [LARGE SCALE GENOMIC DNA]</scope>
    <source>
        <strain evidence="8 9">MMS17-SY002</strain>
    </source>
</reference>
<dbReference type="GO" id="GO:0009102">
    <property type="term" value="P:biotin biosynthetic process"/>
    <property type="evidence" value="ECO:0007669"/>
    <property type="project" value="TreeGrafter"/>
</dbReference>
<dbReference type="PANTHER" id="PTHR13693">
    <property type="entry name" value="CLASS II AMINOTRANSFERASE/8-AMINO-7-OXONONANOATE SYNTHASE"/>
    <property type="match status" value="1"/>
</dbReference>
<dbReference type="GO" id="GO:0008483">
    <property type="term" value="F:transaminase activity"/>
    <property type="evidence" value="ECO:0007669"/>
    <property type="project" value="UniProtKB-KW"/>
</dbReference>
<keyword evidence="9" id="KW-1185">Reference proteome</keyword>
<dbReference type="Pfam" id="PF00155">
    <property type="entry name" value="Aminotran_1_2"/>
    <property type="match status" value="1"/>
</dbReference>
<organism evidence="8 9">
    <name type="scientific">Muriicola soli</name>
    <dbReference type="NCBI Taxonomy" id="2507538"/>
    <lineage>
        <taxon>Bacteria</taxon>
        <taxon>Pseudomonadati</taxon>
        <taxon>Bacteroidota</taxon>
        <taxon>Flavobacteriia</taxon>
        <taxon>Flavobacteriales</taxon>
        <taxon>Flavobacteriaceae</taxon>
        <taxon>Muriicola</taxon>
    </lineage>
</organism>
<evidence type="ECO:0000256" key="5">
    <source>
        <dbReference type="ARBA" id="ARBA00022898"/>
    </source>
</evidence>
<evidence type="ECO:0000313" key="9">
    <source>
        <dbReference type="Proteomes" id="UP000290889"/>
    </source>
</evidence>
<comment type="pathway">
    <text evidence="2">Lipid metabolism.</text>
</comment>
<dbReference type="InterPro" id="IPR001917">
    <property type="entry name" value="Aminotrans_II_pyridoxalP_BS"/>
</dbReference>
<dbReference type="AlphaFoldDB" id="A0A411EC99"/>
<dbReference type="KEGG" id="mur:EQY75_11865"/>
<keyword evidence="5 6" id="KW-0663">Pyridoxal phosphate</keyword>
<comment type="similarity">
    <text evidence="3">Belongs to the class-II pyridoxal-phosphate-dependent aminotransferase family. BioF subfamily.</text>
</comment>
<dbReference type="PANTHER" id="PTHR13693:SF77">
    <property type="entry name" value="8-AMINO-7-OXONONANOATE SYNTHASE"/>
    <property type="match status" value="1"/>
</dbReference>
<dbReference type="Gene3D" id="3.90.1150.10">
    <property type="entry name" value="Aspartate Aminotransferase, domain 1"/>
    <property type="match status" value="1"/>
</dbReference>
<name>A0A411EC99_9FLAO</name>
<evidence type="ECO:0000256" key="4">
    <source>
        <dbReference type="ARBA" id="ARBA00022679"/>
    </source>
</evidence>